<reference evidence="3" key="1">
    <citation type="submission" date="2020-05" db="EMBL/GenBank/DDBJ databases">
        <title>Phylogenomic resolution of chytrid fungi.</title>
        <authorList>
            <person name="Stajich J.E."/>
            <person name="Amses K."/>
            <person name="Simmons R."/>
            <person name="Seto K."/>
            <person name="Myers J."/>
            <person name="Bonds A."/>
            <person name="Quandt C.A."/>
            <person name="Barry K."/>
            <person name="Liu P."/>
            <person name="Grigoriev I."/>
            <person name="Longcore J.E."/>
            <person name="James T.Y."/>
        </authorList>
    </citation>
    <scope>NUCLEOTIDE SEQUENCE</scope>
    <source>
        <strain evidence="3">JEL0318</strain>
    </source>
</reference>
<evidence type="ECO:0000313" key="4">
    <source>
        <dbReference type="Proteomes" id="UP001212841"/>
    </source>
</evidence>
<gene>
    <name evidence="3" type="primary">APA2</name>
    <name evidence="3" type="ORF">HK097_007875</name>
</gene>
<protein>
    <submittedName>
        <fullName evidence="3">Bifunctional AP-4-A phosphorylase/ADP sulfurylase</fullName>
    </submittedName>
</protein>
<dbReference type="GO" id="GO:0009117">
    <property type="term" value="P:nucleotide metabolic process"/>
    <property type="evidence" value="ECO:0007669"/>
    <property type="project" value="InterPro"/>
</dbReference>
<name>A0AAD5SK60_9FUNG</name>
<dbReference type="Pfam" id="PF09830">
    <property type="entry name" value="ATP_transf"/>
    <property type="match status" value="1"/>
</dbReference>
<dbReference type="PANTHER" id="PTHR38420:SF1">
    <property type="entry name" value="PUTATIVE (AFU_ORTHOLOGUE AFUA_5G14690)-RELATED"/>
    <property type="match status" value="1"/>
</dbReference>
<sequence>MFVDELEQHNILLNKFSIVREHILVTTKEFESQYNPLNASDWSAAWKCLTAPGVRPYVGFYNCGGKSGASVPHKHMQLLPRSLEDQDPFPPVGAALKYFVGKTDVGTPFSAQHLPFVHGFAFLPPSPPSDPGFILAQIFRKVLTHAFKSAQLDPSLCLNPPESVQTSTTLSSSTVAVESTEPPSYNVIFTKEWMMVVPRRKESVDRISINSVGFAGCLLAKSEENVELLRRKGCLNILVELGYPTKFGTPYAVV</sequence>
<dbReference type="AlphaFoldDB" id="A0AAD5SK60"/>
<dbReference type="GO" id="GO:0005524">
    <property type="term" value="F:ATP binding"/>
    <property type="evidence" value="ECO:0007669"/>
    <property type="project" value="InterPro"/>
</dbReference>
<dbReference type="InterPro" id="IPR019200">
    <property type="entry name" value="ATP_adenylylTrfase_C"/>
</dbReference>
<dbReference type="Pfam" id="PF19327">
    <property type="entry name" value="Ap4A_phos_N"/>
    <property type="match status" value="1"/>
</dbReference>
<evidence type="ECO:0000259" key="2">
    <source>
        <dbReference type="Pfam" id="PF19327"/>
    </source>
</evidence>
<dbReference type="GO" id="GO:0003877">
    <property type="term" value="F:ATP:ADP adenylyltransferase activity"/>
    <property type="evidence" value="ECO:0007669"/>
    <property type="project" value="InterPro"/>
</dbReference>
<dbReference type="SUPFAM" id="SSF54197">
    <property type="entry name" value="HIT-like"/>
    <property type="match status" value="1"/>
</dbReference>
<dbReference type="InterPro" id="IPR036265">
    <property type="entry name" value="HIT-like_sf"/>
</dbReference>
<feature type="domain" description="ATP adenylyltransferase C-terminal" evidence="1">
    <location>
        <begin position="113"/>
        <end position="244"/>
    </location>
</feature>
<evidence type="ECO:0000313" key="3">
    <source>
        <dbReference type="EMBL" id="KAJ3056151.1"/>
    </source>
</evidence>
<dbReference type="PANTHER" id="PTHR38420">
    <property type="entry name" value="AP-4-A PHOSPHORYLASE II"/>
    <property type="match status" value="1"/>
</dbReference>
<dbReference type="InterPro" id="IPR009163">
    <property type="entry name" value="Ap4A_phos1/2"/>
</dbReference>
<organism evidence="3 4">
    <name type="scientific">Rhizophlyctis rosea</name>
    <dbReference type="NCBI Taxonomy" id="64517"/>
    <lineage>
        <taxon>Eukaryota</taxon>
        <taxon>Fungi</taxon>
        <taxon>Fungi incertae sedis</taxon>
        <taxon>Chytridiomycota</taxon>
        <taxon>Chytridiomycota incertae sedis</taxon>
        <taxon>Chytridiomycetes</taxon>
        <taxon>Rhizophlyctidales</taxon>
        <taxon>Rhizophlyctidaceae</taxon>
        <taxon>Rhizophlyctis</taxon>
    </lineage>
</organism>
<dbReference type="InterPro" id="IPR045759">
    <property type="entry name" value="Ap4A_phos1/2_N"/>
</dbReference>
<dbReference type="EMBL" id="JADGJD010000043">
    <property type="protein sequence ID" value="KAJ3056151.1"/>
    <property type="molecule type" value="Genomic_DNA"/>
</dbReference>
<evidence type="ECO:0000259" key="1">
    <source>
        <dbReference type="Pfam" id="PF09830"/>
    </source>
</evidence>
<dbReference type="Proteomes" id="UP001212841">
    <property type="component" value="Unassembled WGS sequence"/>
</dbReference>
<dbReference type="Gene3D" id="3.30.428.70">
    <property type="match status" value="1"/>
</dbReference>
<feature type="domain" description="Ap4A phosphorylase 1/2 N-terminal" evidence="2">
    <location>
        <begin position="2"/>
        <end position="96"/>
    </location>
</feature>
<comment type="caution">
    <text evidence="3">The sequence shown here is derived from an EMBL/GenBank/DDBJ whole genome shotgun (WGS) entry which is preliminary data.</text>
</comment>
<proteinExistence type="predicted"/>
<accession>A0AAD5SK60</accession>
<keyword evidence="4" id="KW-1185">Reference proteome</keyword>
<dbReference type="InterPro" id="IPR043171">
    <property type="entry name" value="Ap4A_phos1/2-like"/>
</dbReference>